<keyword evidence="1" id="KW-0430">Lectin</keyword>
<keyword evidence="2" id="KW-1015">Disulfide bond</keyword>
<feature type="region of interest" description="Disordered" evidence="3">
    <location>
        <begin position="23"/>
        <end position="56"/>
    </location>
</feature>
<dbReference type="Pfam" id="PF00059">
    <property type="entry name" value="Lectin_C"/>
    <property type="match status" value="1"/>
</dbReference>
<proteinExistence type="predicted"/>
<name>A0A8B9BEJ9_9AVES</name>
<dbReference type="SUPFAM" id="SSF56436">
    <property type="entry name" value="C-type lectin-like"/>
    <property type="match status" value="1"/>
</dbReference>
<dbReference type="InterPro" id="IPR001304">
    <property type="entry name" value="C-type_lectin-like"/>
</dbReference>
<dbReference type="PANTHER" id="PTHR22803">
    <property type="entry name" value="MANNOSE, PHOSPHOLIPASE, LECTIN RECEPTOR RELATED"/>
    <property type="match status" value="1"/>
</dbReference>
<organism evidence="5 6">
    <name type="scientific">Anser brachyrhynchus</name>
    <name type="common">Pink-footed goose</name>
    <dbReference type="NCBI Taxonomy" id="132585"/>
    <lineage>
        <taxon>Eukaryota</taxon>
        <taxon>Metazoa</taxon>
        <taxon>Chordata</taxon>
        <taxon>Craniata</taxon>
        <taxon>Vertebrata</taxon>
        <taxon>Euteleostomi</taxon>
        <taxon>Archelosauria</taxon>
        <taxon>Archosauria</taxon>
        <taxon>Dinosauria</taxon>
        <taxon>Saurischia</taxon>
        <taxon>Theropoda</taxon>
        <taxon>Coelurosauria</taxon>
        <taxon>Aves</taxon>
        <taxon>Neognathae</taxon>
        <taxon>Galloanserae</taxon>
        <taxon>Anseriformes</taxon>
        <taxon>Anatidae</taxon>
        <taxon>Anserinae</taxon>
        <taxon>Anser</taxon>
    </lineage>
</organism>
<dbReference type="InterPro" id="IPR033989">
    <property type="entry name" value="CD209-like_CTLD"/>
</dbReference>
<dbReference type="GO" id="GO:0030246">
    <property type="term" value="F:carbohydrate binding"/>
    <property type="evidence" value="ECO:0007669"/>
    <property type="project" value="UniProtKB-KW"/>
</dbReference>
<dbReference type="InterPro" id="IPR016187">
    <property type="entry name" value="CTDL_fold"/>
</dbReference>
<dbReference type="GeneTree" id="ENSGT00940000164508"/>
<feature type="compositionally biased region" description="Low complexity" evidence="3">
    <location>
        <begin position="39"/>
        <end position="56"/>
    </location>
</feature>
<evidence type="ECO:0000256" key="1">
    <source>
        <dbReference type="ARBA" id="ARBA00022734"/>
    </source>
</evidence>
<dbReference type="InterPro" id="IPR016186">
    <property type="entry name" value="C-type_lectin-like/link_sf"/>
</dbReference>
<dbReference type="InterPro" id="IPR050111">
    <property type="entry name" value="C-type_lectin/snaclec_domain"/>
</dbReference>
<protein>
    <recommendedName>
        <fullName evidence="4">C-type lectin domain-containing protein</fullName>
    </recommendedName>
</protein>
<evidence type="ECO:0000256" key="3">
    <source>
        <dbReference type="SAM" id="MobiDB-lite"/>
    </source>
</evidence>
<keyword evidence="6" id="KW-1185">Reference proteome</keyword>
<dbReference type="Proteomes" id="UP000694426">
    <property type="component" value="Unplaced"/>
</dbReference>
<dbReference type="CDD" id="cd03590">
    <property type="entry name" value="CLECT_DC-SIGN_like"/>
    <property type="match status" value="1"/>
</dbReference>
<feature type="domain" description="C-type lectin" evidence="4">
    <location>
        <begin position="147"/>
        <end position="259"/>
    </location>
</feature>
<sequence>MRLWGWGLAPCWGLGPPRRGGCQRMRHGAGSGFNAPEQSSSSSLADTSTTSTPPCLSPSLNAVSAISSKLNEVHTEKKLNFSNRDSLCKSHMLPRPTALYPPSPRAFPKLAPAQTGLQEGWVVQRGLLSCLLTLFPCGAEAREWEYFDGKCYYFSIDRMSWYKAKTQCEEMHSRLAIINSFAKQNFVMFRTRNERFWIGLTDGNSEGEWEWIDGTDYKSTFWKEGEPNNSGNNEDCAHVWTSGQWNDVYCTFECYYLCEKPVPH</sequence>
<dbReference type="Ensembl" id="ENSABRT00000004534.1">
    <property type="protein sequence ID" value="ENSABRP00000003121.1"/>
    <property type="gene ID" value="ENSABRG00000002950.1"/>
</dbReference>
<reference evidence="5" key="1">
    <citation type="submission" date="2025-08" db="UniProtKB">
        <authorList>
            <consortium name="Ensembl"/>
        </authorList>
    </citation>
    <scope>IDENTIFICATION</scope>
</reference>
<dbReference type="AlphaFoldDB" id="A0A8B9BEJ9"/>
<dbReference type="SMART" id="SM00034">
    <property type="entry name" value="CLECT"/>
    <property type="match status" value="1"/>
</dbReference>
<dbReference type="Gene3D" id="3.10.100.10">
    <property type="entry name" value="Mannose-Binding Protein A, subunit A"/>
    <property type="match status" value="1"/>
</dbReference>
<evidence type="ECO:0000259" key="4">
    <source>
        <dbReference type="PROSITE" id="PS50041"/>
    </source>
</evidence>
<dbReference type="PROSITE" id="PS50041">
    <property type="entry name" value="C_TYPE_LECTIN_2"/>
    <property type="match status" value="1"/>
</dbReference>
<evidence type="ECO:0000256" key="2">
    <source>
        <dbReference type="ARBA" id="ARBA00023157"/>
    </source>
</evidence>
<reference evidence="5" key="2">
    <citation type="submission" date="2025-09" db="UniProtKB">
        <authorList>
            <consortium name="Ensembl"/>
        </authorList>
    </citation>
    <scope>IDENTIFICATION</scope>
</reference>
<accession>A0A8B9BEJ9</accession>
<evidence type="ECO:0000313" key="6">
    <source>
        <dbReference type="Proteomes" id="UP000694426"/>
    </source>
</evidence>
<dbReference type="PROSITE" id="PS00615">
    <property type="entry name" value="C_TYPE_LECTIN_1"/>
    <property type="match status" value="1"/>
</dbReference>
<dbReference type="InterPro" id="IPR018378">
    <property type="entry name" value="C-type_lectin_CS"/>
</dbReference>
<evidence type="ECO:0000313" key="5">
    <source>
        <dbReference type="Ensembl" id="ENSABRP00000003121.1"/>
    </source>
</evidence>